<protein>
    <submittedName>
        <fullName evidence="2">YALI0A07865p</fullName>
    </submittedName>
</protein>
<reference evidence="2 3" key="1">
    <citation type="journal article" date="2004" name="Nature">
        <title>Genome evolution in yeasts.</title>
        <authorList>
            <consortium name="Genolevures"/>
            <person name="Dujon B."/>
            <person name="Sherman D."/>
            <person name="Fischer G."/>
            <person name="Durrens P."/>
            <person name="Casaregola S."/>
            <person name="Lafontaine I."/>
            <person name="de Montigny J."/>
            <person name="Marck C."/>
            <person name="Neuveglise C."/>
            <person name="Talla E."/>
            <person name="Goffard N."/>
            <person name="Frangeul L."/>
            <person name="Aigle M."/>
            <person name="Anthouard V."/>
            <person name="Babour A."/>
            <person name="Barbe V."/>
            <person name="Barnay S."/>
            <person name="Blanchin S."/>
            <person name="Beckerich J.M."/>
            <person name="Beyne E."/>
            <person name="Bleykasten C."/>
            <person name="Boisrame A."/>
            <person name="Boyer J."/>
            <person name="Cattolico L."/>
            <person name="Confanioleri F."/>
            <person name="de Daruvar A."/>
            <person name="Despons L."/>
            <person name="Fabre E."/>
            <person name="Fairhead C."/>
            <person name="Ferry-Dumazet H."/>
            <person name="Groppi A."/>
            <person name="Hantraye F."/>
            <person name="Hennequin C."/>
            <person name="Jauniaux N."/>
            <person name="Joyet P."/>
            <person name="Kachouri R."/>
            <person name="Kerrest A."/>
            <person name="Koszul R."/>
            <person name="Lemaire M."/>
            <person name="Lesur I."/>
            <person name="Ma L."/>
            <person name="Muller H."/>
            <person name="Nicaud J.M."/>
            <person name="Nikolski M."/>
            <person name="Oztas S."/>
            <person name="Ozier-Kalogeropoulos O."/>
            <person name="Pellenz S."/>
            <person name="Potier S."/>
            <person name="Richard G.F."/>
            <person name="Straub M.L."/>
            <person name="Suleau A."/>
            <person name="Swennene D."/>
            <person name="Tekaia F."/>
            <person name="Wesolowski-Louvel M."/>
            <person name="Westhof E."/>
            <person name="Wirth B."/>
            <person name="Zeniou-Meyer M."/>
            <person name="Zivanovic I."/>
            <person name="Bolotin-Fukuhara M."/>
            <person name="Thierry A."/>
            <person name="Bouchier C."/>
            <person name="Caudron B."/>
            <person name="Scarpelli C."/>
            <person name="Gaillardin C."/>
            <person name="Weissenbach J."/>
            <person name="Wincker P."/>
            <person name="Souciet J.L."/>
        </authorList>
    </citation>
    <scope>NUCLEOTIDE SEQUENCE [LARGE SCALE GENOMIC DNA]</scope>
    <source>
        <strain evidence="3">CLIB 122 / E 150</strain>
    </source>
</reference>
<keyword evidence="1" id="KW-0732">Signal</keyword>
<proteinExistence type="predicted"/>
<feature type="chain" id="PRO_5004271997" evidence="1">
    <location>
        <begin position="21"/>
        <end position="152"/>
    </location>
</feature>
<organism evidence="2 3">
    <name type="scientific">Yarrowia lipolytica (strain CLIB 122 / E 150)</name>
    <name type="common">Yeast</name>
    <name type="synonym">Candida lipolytica</name>
    <dbReference type="NCBI Taxonomy" id="284591"/>
    <lineage>
        <taxon>Eukaryota</taxon>
        <taxon>Fungi</taxon>
        <taxon>Dikarya</taxon>
        <taxon>Ascomycota</taxon>
        <taxon>Saccharomycotina</taxon>
        <taxon>Dipodascomycetes</taxon>
        <taxon>Dipodascales</taxon>
        <taxon>Dipodascales incertae sedis</taxon>
        <taxon>Yarrowia</taxon>
    </lineage>
</organism>
<dbReference type="VEuPathDB" id="FungiDB:YALI0_A07865g"/>
<feature type="signal peptide" evidence="1">
    <location>
        <begin position="1"/>
        <end position="20"/>
    </location>
</feature>
<dbReference type="KEGG" id="yli:2906113"/>
<gene>
    <name evidence="2" type="ORF">YALI0_A07865g</name>
</gene>
<evidence type="ECO:0000256" key="1">
    <source>
        <dbReference type="SAM" id="SignalP"/>
    </source>
</evidence>
<evidence type="ECO:0000313" key="2">
    <source>
        <dbReference type="EMBL" id="CAG83782.1"/>
    </source>
</evidence>
<sequence length="152" mass="16094">MMFMSLVSLALLVVAAPVTTSPEAPADQILVVSPADLNVQGTDIVYRPTVGASDPDYRPDLSINVANGRVEIDIAGTPTNATLHTSSNGHFGYAPVGQTALKWSQDGSAATLTYNGSPYFYACVEGSEQYIYVQIPDIAAHCASPQWMKISA</sequence>
<dbReference type="EMBL" id="CR382127">
    <property type="protein sequence ID" value="CAG83782.1"/>
    <property type="molecule type" value="Genomic_DNA"/>
</dbReference>
<dbReference type="InParanoid" id="Q6CHK5"/>
<dbReference type="OrthoDB" id="4084574at2759"/>
<accession>Q6CHK5</accession>
<name>Q6CHK5_YARLI</name>
<keyword evidence="3" id="KW-1185">Reference proteome</keyword>
<dbReference type="AlphaFoldDB" id="Q6CHK5"/>
<dbReference type="HOGENOM" id="CLU_1723750_0_0_1"/>
<dbReference type="Proteomes" id="UP000001300">
    <property type="component" value="Chromosome A"/>
</dbReference>
<evidence type="ECO:0000313" key="3">
    <source>
        <dbReference type="Proteomes" id="UP000001300"/>
    </source>
</evidence>